<sequence>MKRLQPVFRVLRIVAYCMLAAMCLCLFAGVPISMPRFREEAPIEVVVHPEKENTEKPATIDFQAIN</sequence>
<dbReference type="EMBL" id="JABAIA010000001">
    <property type="protein sequence ID" value="NLR64318.1"/>
    <property type="molecule type" value="Genomic_DNA"/>
</dbReference>
<keyword evidence="3" id="KW-1185">Reference proteome</keyword>
<evidence type="ECO:0000313" key="2">
    <source>
        <dbReference type="EMBL" id="NLR64318.1"/>
    </source>
</evidence>
<accession>A0A847RTX2</accession>
<keyword evidence="1" id="KW-0812">Transmembrane</keyword>
<name>A0A847RTX2_9BACT</name>
<keyword evidence="1" id="KW-1133">Transmembrane helix</keyword>
<keyword evidence="1" id="KW-0472">Membrane</keyword>
<dbReference type="AlphaFoldDB" id="A0A847RTX2"/>
<comment type="caution">
    <text evidence="2">The sequence shown here is derived from an EMBL/GenBank/DDBJ whole genome shotgun (WGS) entry which is preliminary data.</text>
</comment>
<gene>
    <name evidence="2" type="ORF">HGH92_08375</name>
</gene>
<proteinExistence type="predicted"/>
<protein>
    <submittedName>
        <fullName evidence="2">Uncharacterized protein</fullName>
    </submittedName>
</protein>
<dbReference type="Proteomes" id="UP000570474">
    <property type="component" value="Unassembled WGS sequence"/>
</dbReference>
<feature type="transmembrane region" description="Helical" evidence="1">
    <location>
        <begin position="13"/>
        <end position="32"/>
    </location>
</feature>
<evidence type="ECO:0000256" key="1">
    <source>
        <dbReference type="SAM" id="Phobius"/>
    </source>
</evidence>
<reference evidence="2 3" key="1">
    <citation type="submission" date="2020-04" db="EMBL/GenBank/DDBJ databases">
        <authorList>
            <person name="Yin C."/>
        </authorList>
    </citation>
    <scope>NUCLEOTIDE SEQUENCE [LARGE SCALE GENOMIC DNA]</scope>
    <source>
        <strain evidence="2 3">Ae27</strain>
    </source>
</reference>
<organism evidence="2 3">
    <name type="scientific">Chitinophaga varians</name>
    <dbReference type="NCBI Taxonomy" id="2202339"/>
    <lineage>
        <taxon>Bacteria</taxon>
        <taxon>Pseudomonadati</taxon>
        <taxon>Bacteroidota</taxon>
        <taxon>Chitinophagia</taxon>
        <taxon>Chitinophagales</taxon>
        <taxon>Chitinophagaceae</taxon>
        <taxon>Chitinophaga</taxon>
    </lineage>
</organism>
<evidence type="ECO:0000313" key="3">
    <source>
        <dbReference type="Proteomes" id="UP000570474"/>
    </source>
</evidence>
<dbReference type="RefSeq" id="WP_168870268.1">
    <property type="nucleotide sequence ID" value="NZ_JABAIA010000001.1"/>
</dbReference>